<evidence type="ECO:0000313" key="4">
    <source>
        <dbReference type="Proteomes" id="UP000320095"/>
    </source>
</evidence>
<protein>
    <recommendedName>
        <fullName evidence="5">PE-PGRS family protein</fullName>
    </recommendedName>
</protein>
<evidence type="ECO:0000313" key="3">
    <source>
        <dbReference type="EMBL" id="TPG34889.1"/>
    </source>
</evidence>
<feature type="compositionally biased region" description="Low complexity" evidence="1">
    <location>
        <begin position="436"/>
        <end position="460"/>
    </location>
</feature>
<feature type="region of interest" description="Disordered" evidence="1">
    <location>
        <begin position="326"/>
        <end position="484"/>
    </location>
</feature>
<keyword evidence="2" id="KW-0732">Signal</keyword>
<feature type="chain" id="PRO_5039597635" description="PE-PGRS family protein" evidence="2">
    <location>
        <begin position="27"/>
        <end position="484"/>
    </location>
</feature>
<dbReference type="AlphaFoldDB" id="A0A502ED04"/>
<dbReference type="RefSeq" id="WP_140689586.1">
    <property type="nucleotide sequence ID" value="NZ_RCZG01000003.1"/>
</dbReference>
<evidence type="ECO:0008006" key="5">
    <source>
        <dbReference type="Google" id="ProtNLM"/>
    </source>
</evidence>
<organism evidence="3 4">
    <name type="scientific">Mycolicibacterium hodleri</name>
    <dbReference type="NCBI Taxonomy" id="49897"/>
    <lineage>
        <taxon>Bacteria</taxon>
        <taxon>Bacillati</taxon>
        <taxon>Actinomycetota</taxon>
        <taxon>Actinomycetes</taxon>
        <taxon>Mycobacteriales</taxon>
        <taxon>Mycobacteriaceae</taxon>
        <taxon>Mycolicibacterium</taxon>
    </lineage>
</organism>
<feature type="signal peptide" evidence="2">
    <location>
        <begin position="1"/>
        <end position="26"/>
    </location>
</feature>
<dbReference type="Proteomes" id="UP000320095">
    <property type="component" value="Unassembled WGS sequence"/>
</dbReference>
<feature type="compositionally biased region" description="Low complexity" evidence="1">
    <location>
        <begin position="361"/>
        <end position="389"/>
    </location>
</feature>
<comment type="caution">
    <text evidence="3">The sequence shown here is derived from an EMBL/GenBank/DDBJ whole genome shotgun (WGS) entry which is preliminary data.</text>
</comment>
<feature type="compositionally biased region" description="Basic and acidic residues" evidence="1">
    <location>
        <begin position="424"/>
        <end position="434"/>
    </location>
</feature>
<evidence type="ECO:0000256" key="2">
    <source>
        <dbReference type="SAM" id="SignalP"/>
    </source>
</evidence>
<accession>A0A502ED04</accession>
<proteinExistence type="predicted"/>
<evidence type="ECO:0000256" key="1">
    <source>
        <dbReference type="SAM" id="MobiDB-lite"/>
    </source>
</evidence>
<dbReference type="OrthoDB" id="4604193at2"/>
<keyword evidence="4" id="KW-1185">Reference proteome</keyword>
<gene>
    <name evidence="3" type="ORF">EAH80_08640</name>
</gene>
<sequence length="484" mass="47340">MQVAVRRPHFATGVALVGASVIAASAVTPIPDIHLPEIQLPSIHVADVRLAALANPLDTYAQVFHTALAGANTLIENTVPGQLLAQLLANQLSSGATLLNGLASTAGGVAAATAQIPAELSTAVGQLAAGDVEGAVNTLLGLPLSVAAPILGLLPVLQTVLTKPLTNLVNVINAFTRDPQLTLLAVSGFIAPLISAPAAAAAAIQNVINAVGTGDLGAVANAVLTAPATIVDGLLNGGYGPDLGPLAGFPAGSGLVVKAGGLLSSSALTVDENGNVVVTTGGPFYALQQVLKMITDAITPPAAAPVVATATIASLPAAAATTVTLTTASTPEKTPAVTDTVTDATAAKPASDATTEKPTSSDDTSTDAASGTPAAAIEPDESTSTTNDLTTKDSTTEDSTTDDSTTKDASDASSPVKKPTSSDTDVKTGNKVDPKSPTGSQSTNSGGTSTATAGKDGAATNPSTSSANGSEKGTGKSTPKSASS</sequence>
<name>A0A502ED04_9MYCO</name>
<dbReference type="EMBL" id="RCZG01000003">
    <property type="protein sequence ID" value="TPG34889.1"/>
    <property type="molecule type" value="Genomic_DNA"/>
</dbReference>
<feature type="compositionally biased region" description="Polar residues" evidence="1">
    <location>
        <begin position="461"/>
        <end position="484"/>
    </location>
</feature>
<reference evidence="3 4" key="1">
    <citation type="journal article" date="2019" name="Environ. Microbiol.">
        <title>Species interactions and distinct microbial communities in high Arctic permafrost affected cryosols are associated with the CH4 and CO2 gas fluxes.</title>
        <authorList>
            <person name="Altshuler I."/>
            <person name="Hamel J."/>
            <person name="Turney S."/>
            <person name="Magnuson E."/>
            <person name="Levesque R."/>
            <person name="Greer C."/>
            <person name="Whyte L.G."/>
        </authorList>
    </citation>
    <scope>NUCLEOTIDE SEQUENCE [LARGE SCALE GENOMIC DNA]</scope>
    <source>
        <strain evidence="3 4">S5.20</strain>
    </source>
</reference>
<feature type="compositionally biased region" description="Low complexity" evidence="1">
    <location>
        <begin position="326"/>
        <end position="350"/>
    </location>
</feature>